<dbReference type="GO" id="GO:0016020">
    <property type="term" value="C:membrane"/>
    <property type="evidence" value="ECO:0007669"/>
    <property type="project" value="UniProtKB-SubCell"/>
</dbReference>
<evidence type="ECO:0000256" key="10">
    <source>
        <dbReference type="ARBA" id="ARBA00022840"/>
    </source>
</evidence>
<comment type="catalytic activity">
    <reaction evidence="14">
        <text>L-seryl-[protein] + ATP = O-phospho-L-seryl-[protein] + ADP + H(+)</text>
        <dbReference type="Rhea" id="RHEA:17989"/>
        <dbReference type="Rhea" id="RHEA-COMP:9863"/>
        <dbReference type="Rhea" id="RHEA-COMP:11604"/>
        <dbReference type="ChEBI" id="CHEBI:15378"/>
        <dbReference type="ChEBI" id="CHEBI:29999"/>
        <dbReference type="ChEBI" id="CHEBI:30616"/>
        <dbReference type="ChEBI" id="CHEBI:83421"/>
        <dbReference type="ChEBI" id="CHEBI:456216"/>
        <dbReference type="EC" id="2.7.11.1"/>
    </reaction>
</comment>
<dbReference type="GO" id="GO:0004674">
    <property type="term" value="F:protein serine/threonine kinase activity"/>
    <property type="evidence" value="ECO:0007669"/>
    <property type="project" value="UniProtKB-KW"/>
</dbReference>
<comment type="catalytic activity">
    <reaction evidence="13">
        <text>L-threonyl-[protein] + ATP = O-phospho-L-threonyl-[protein] + ADP + H(+)</text>
        <dbReference type="Rhea" id="RHEA:46608"/>
        <dbReference type="Rhea" id="RHEA-COMP:11060"/>
        <dbReference type="Rhea" id="RHEA-COMP:11605"/>
        <dbReference type="ChEBI" id="CHEBI:15378"/>
        <dbReference type="ChEBI" id="CHEBI:30013"/>
        <dbReference type="ChEBI" id="CHEBI:30616"/>
        <dbReference type="ChEBI" id="CHEBI:61977"/>
        <dbReference type="ChEBI" id="CHEBI:456216"/>
        <dbReference type="EC" id="2.7.11.1"/>
    </reaction>
</comment>
<organism evidence="17 18">
    <name type="scientific">Colocasia esculenta</name>
    <name type="common">Wild taro</name>
    <name type="synonym">Arum esculentum</name>
    <dbReference type="NCBI Taxonomy" id="4460"/>
    <lineage>
        <taxon>Eukaryota</taxon>
        <taxon>Viridiplantae</taxon>
        <taxon>Streptophyta</taxon>
        <taxon>Embryophyta</taxon>
        <taxon>Tracheophyta</taxon>
        <taxon>Spermatophyta</taxon>
        <taxon>Magnoliopsida</taxon>
        <taxon>Liliopsida</taxon>
        <taxon>Araceae</taxon>
        <taxon>Aroideae</taxon>
        <taxon>Colocasieae</taxon>
        <taxon>Colocasia</taxon>
    </lineage>
</organism>
<dbReference type="PROSITE" id="PS50011">
    <property type="entry name" value="PROTEIN_KINASE_DOM"/>
    <property type="match status" value="1"/>
</dbReference>
<feature type="transmembrane region" description="Helical" evidence="15">
    <location>
        <begin position="88"/>
        <end position="110"/>
    </location>
</feature>
<keyword evidence="7" id="KW-0677">Repeat</keyword>
<evidence type="ECO:0000256" key="4">
    <source>
        <dbReference type="ARBA" id="ARBA00022614"/>
    </source>
</evidence>
<dbReference type="InterPro" id="IPR000719">
    <property type="entry name" value="Prot_kinase_dom"/>
</dbReference>
<keyword evidence="6 15" id="KW-0812">Transmembrane</keyword>
<dbReference type="Pfam" id="PF00560">
    <property type="entry name" value="LRR_1"/>
    <property type="match status" value="1"/>
</dbReference>
<evidence type="ECO:0000256" key="2">
    <source>
        <dbReference type="ARBA" id="ARBA00012513"/>
    </source>
</evidence>
<dbReference type="Proteomes" id="UP000652761">
    <property type="component" value="Unassembled WGS sequence"/>
</dbReference>
<dbReference type="PANTHER" id="PTHR48005:SF5">
    <property type="entry name" value="PROTEIN KINASE DOMAIN-CONTAINING PROTEIN"/>
    <property type="match status" value="1"/>
</dbReference>
<comment type="subcellular location">
    <subcellularLocation>
        <location evidence="1">Membrane</location>
    </subcellularLocation>
</comment>
<evidence type="ECO:0000313" key="17">
    <source>
        <dbReference type="EMBL" id="MQM18551.1"/>
    </source>
</evidence>
<evidence type="ECO:0000256" key="5">
    <source>
        <dbReference type="ARBA" id="ARBA00022679"/>
    </source>
</evidence>
<dbReference type="SUPFAM" id="SSF56112">
    <property type="entry name" value="Protein kinase-like (PK-like)"/>
    <property type="match status" value="1"/>
</dbReference>
<keyword evidence="9" id="KW-0418">Kinase</keyword>
<dbReference type="AlphaFoldDB" id="A0A843XH60"/>
<feature type="domain" description="Protein kinase" evidence="16">
    <location>
        <begin position="152"/>
        <end position="432"/>
    </location>
</feature>
<evidence type="ECO:0000256" key="12">
    <source>
        <dbReference type="ARBA" id="ARBA00023136"/>
    </source>
</evidence>
<evidence type="ECO:0000256" key="14">
    <source>
        <dbReference type="ARBA" id="ARBA00048679"/>
    </source>
</evidence>
<evidence type="ECO:0000256" key="15">
    <source>
        <dbReference type="SAM" id="Phobius"/>
    </source>
</evidence>
<dbReference type="OrthoDB" id="676979at2759"/>
<keyword evidence="12 15" id="KW-0472">Membrane</keyword>
<sequence>MDVGLLKQLTSLDLSINAFDGAIPKSLDNLTSLRYLNLSFNQFQGPIPEGGIFKSLNSSCLQGNTGLCGAKIHVPCRSRRHRRISKKALWAIVSPSSVGLFFLLALAIVVTKRCQARRRREDHKRELETDIMPMQGLERFTKQDLEIATSFFSQDNVIGKSSLSTVYRGRLEEGSRPIAVKKLNLHQFPSESNKCFFAELNYAWKPDRLKALVFEFVENGSLDNVIHDAELDRSRWKEVSERLRVCISIAHGLVYLHTGYDIPIVHCDLKPSNILLDEEWEARVSDFGTSRMLGVHLSYVSNLPTSSAFFQGTIGYMAPELAYMTMVTTKVDVFCFGVVIMEFLTRMKPTAVEGNDGHPLSLPVFKAEVLAGGVDKVLHLLDPDMEFTSSGDVRMAVGLLELAATCTQAEADGRPDMADVLSSLLKLRGGHP</sequence>
<dbReference type="InterPro" id="IPR032675">
    <property type="entry name" value="LRR_dom_sf"/>
</dbReference>
<keyword evidence="5" id="KW-0808">Transferase</keyword>
<evidence type="ECO:0000256" key="7">
    <source>
        <dbReference type="ARBA" id="ARBA00022737"/>
    </source>
</evidence>
<dbReference type="InterPro" id="IPR051420">
    <property type="entry name" value="Ser_Thr_Kinases_DiverseReg"/>
</dbReference>
<dbReference type="EC" id="2.7.11.1" evidence="2"/>
<keyword evidence="3" id="KW-0723">Serine/threonine-protein kinase</keyword>
<keyword evidence="8" id="KW-0547">Nucleotide-binding</keyword>
<dbReference type="EMBL" id="NMUH01008269">
    <property type="protein sequence ID" value="MQM18551.1"/>
    <property type="molecule type" value="Genomic_DNA"/>
</dbReference>
<dbReference type="SMART" id="SM00220">
    <property type="entry name" value="S_TKc"/>
    <property type="match status" value="1"/>
</dbReference>
<protein>
    <recommendedName>
        <fullName evidence="2">non-specific serine/threonine protein kinase</fullName>
        <ecNumber evidence="2">2.7.11.1</ecNumber>
    </recommendedName>
</protein>
<dbReference type="GO" id="GO:0005524">
    <property type="term" value="F:ATP binding"/>
    <property type="evidence" value="ECO:0007669"/>
    <property type="project" value="UniProtKB-KW"/>
</dbReference>
<evidence type="ECO:0000256" key="3">
    <source>
        <dbReference type="ARBA" id="ARBA00022527"/>
    </source>
</evidence>
<dbReference type="SUPFAM" id="SSF52058">
    <property type="entry name" value="L domain-like"/>
    <property type="match status" value="1"/>
</dbReference>
<keyword evidence="11 15" id="KW-1133">Transmembrane helix</keyword>
<keyword evidence="4" id="KW-0433">Leucine-rich repeat</keyword>
<evidence type="ECO:0000313" key="18">
    <source>
        <dbReference type="Proteomes" id="UP000652761"/>
    </source>
</evidence>
<dbReference type="InterPro" id="IPR011009">
    <property type="entry name" value="Kinase-like_dom_sf"/>
</dbReference>
<evidence type="ECO:0000256" key="6">
    <source>
        <dbReference type="ARBA" id="ARBA00022692"/>
    </source>
</evidence>
<dbReference type="PROSITE" id="PS00108">
    <property type="entry name" value="PROTEIN_KINASE_ST"/>
    <property type="match status" value="1"/>
</dbReference>
<dbReference type="InterPro" id="IPR008271">
    <property type="entry name" value="Ser/Thr_kinase_AS"/>
</dbReference>
<dbReference type="PANTHER" id="PTHR48005">
    <property type="entry name" value="LEUCINE RICH REPEAT KINASE 2"/>
    <property type="match status" value="1"/>
</dbReference>
<keyword evidence="10" id="KW-0067">ATP-binding</keyword>
<keyword evidence="18" id="KW-1185">Reference proteome</keyword>
<evidence type="ECO:0000256" key="8">
    <source>
        <dbReference type="ARBA" id="ARBA00022741"/>
    </source>
</evidence>
<proteinExistence type="predicted"/>
<reference evidence="17" key="1">
    <citation type="submission" date="2017-07" db="EMBL/GenBank/DDBJ databases">
        <title>Taro Niue Genome Assembly and Annotation.</title>
        <authorList>
            <person name="Atibalentja N."/>
            <person name="Keating K."/>
            <person name="Fields C.J."/>
        </authorList>
    </citation>
    <scope>NUCLEOTIDE SEQUENCE</scope>
    <source>
        <strain evidence="17">Niue_2</strain>
        <tissue evidence="17">Leaf</tissue>
    </source>
</reference>
<evidence type="ECO:0000256" key="13">
    <source>
        <dbReference type="ARBA" id="ARBA00047899"/>
    </source>
</evidence>
<evidence type="ECO:0000256" key="1">
    <source>
        <dbReference type="ARBA" id="ARBA00004370"/>
    </source>
</evidence>
<dbReference type="Gene3D" id="3.80.10.10">
    <property type="entry name" value="Ribonuclease Inhibitor"/>
    <property type="match status" value="1"/>
</dbReference>
<evidence type="ECO:0000259" key="16">
    <source>
        <dbReference type="PROSITE" id="PS50011"/>
    </source>
</evidence>
<gene>
    <name evidence="17" type="ORF">Taro_051547</name>
</gene>
<comment type="caution">
    <text evidence="17">The sequence shown here is derived from an EMBL/GenBank/DDBJ whole genome shotgun (WGS) entry which is preliminary data.</text>
</comment>
<dbReference type="Pfam" id="PF00069">
    <property type="entry name" value="Pkinase"/>
    <property type="match status" value="1"/>
</dbReference>
<dbReference type="Gene3D" id="1.10.510.10">
    <property type="entry name" value="Transferase(Phosphotransferase) domain 1"/>
    <property type="match status" value="1"/>
</dbReference>
<name>A0A843XH60_COLES</name>
<dbReference type="InterPro" id="IPR001611">
    <property type="entry name" value="Leu-rich_rpt"/>
</dbReference>
<evidence type="ECO:0000256" key="9">
    <source>
        <dbReference type="ARBA" id="ARBA00022777"/>
    </source>
</evidence>
<evidence type="ECO:0000256" key="11">
    <source>
        <dbReference type="ARBA" id="ARBA00022989"/>
    </source>
</evidence>
<accession>A0A843XH60</accession>
<dbReference type="Gene3D" id="3.30.200.20">
    <property type="entry name" value="Phosphorylase Kinase, domain 1"/>
    <property type="match status" value="1"/>
</dbReference>